<reference evidence="2" key="1">
    <citation type="journal article" date="2019" name="Int. J. Syst. Evol. Microbiol.">
        <title>The Global Catalogue of Microorganisms (GCM) 10K type strain sequencing project: providing services to taxonomists for standard genome sequencing and annotation.</title>
        <authorList>
            <consortium name="The Broad Institute Genomics Platform"/>
            <consortium name="The Broad Institute Genome Sequencing Center for Infectious Disease"/>
            <person name="Wu L."/>
            <person name="Ma J."/>
        </authorList>
    </citation>
    <scope>NUCLEOTIDE SEQUENCE [LARGE SCALE GENOMIC DNA]</scope>
    <source>
        <strain evidence="2">JCM 17190</strain>
    </source>
</reference>
<evidence type="ECO:0000313" key="2">
    <source>
        <dbReference type="Proteomes" id="UP001399917"/>
    </source>
</evidence>
<dbReference type="Proteomes" id="UP001399917">
    <property type="component" value="Unassembled WGS sequence"/>
</dbReference>
<organism evidence="1 2">
    <name type="scientific">Celeribacter arenosi</name>
    <dbReference type="NCBI Taxonomy" id="792649"/>
    <lineage>
        <taxon>Bacteria</taxon>
        <taxon>Pseudomonadati</taxon>
        <taxon>Pseudomonadota</taxon>
        <taxon>Alphaproteobacteria</taxon>
        <taxon>Rhodobacterales</taxon>
        <taxon>Roseobacteraceae</taxon>
        <taxon>Celeribacter</taxon>
    </lineage>
</organism>
<evidence type="ECO:0000313" key="1">
    <source>
        <dbReference type="EMBL" id="GAA3854821.1"/>
    </source>
</evidence>
<proteinExistence type="predicted"/>
<sequence>MHEIQLLHQIPVMGREVDLFVEPPVRTGERFGITDQGAIRLHHLAQHAHFFQRRMARGQTRGQPFEFGANNV</sequence>
<dbReference type="EMBL" id="BAABDF010000001">
    <property type="protein sequence ID" value="GAA3854821.1"/>
    <property type="molecule type" value="Genomic_DNA"/>
</dbReference>
<keyword evidence="2" id="KW-1185">Reference proteome</keyword>
<protein>
    <submittedName>
        <fullName evidence="1">Uncharacterized protein</fullName>
    </submittedName>
</protein>
<gene>
    <name evidence="1" type="ORF">GCM10022404_02640</name>
</gene>
<comment type="caution">
    <text evidence="1">The sequence shown here is derived from an EMBL/GenBank/DDBJ whole genome shotgun (WGS) entry which is preliminary data.</text>
</comment>
<accession>A0ABP7JW78</accession>
<name>A0ABP7JW78_9RHOB</name>